<dbReference type="PANTHER" id="PTHR44051">
    <property type="entry name" value="GLUTATHIONE S-TRANSFERASE-RELATED"/>
    <property type="match status" value="1"/>
</dbReference>
<dbReference type="Pfam" id="PF13410">
    <property type="entry name" value="GST_C_2"/>
    <property type="match status" value="1"/>
</dbReference>
<feature type="domain" description="GST C-terminal" evidence="4">
    <location>
        <begin position="83"/>
        <end position="203"/>
    </location>
</feature>
<evidence type="ECO:0000313" key="5">
    <source>
        <dbReference type="EMBL" id="TWI61854.1"/>
    </source>
</evidence>
<feature type="domain" description="GST N-terminal" evidence="3">
    <location>
        <begin position="1"/>
        <end position="81"/>
    </location>
</feature>
<dbReference type="InterPro" id="IPR036282">
    <property type="entry name" value="Glutathione-S-Trfase_C_sf"/>
</dbReference>
<proteinExistence type="inferred from homology"/>
<dbReference type="Gene3D" id="3.40.30.10">
    <property type="entry name" value="Glutaredoxin"/>
    <property type="match status" value="1"/>
</dbReference>
<evidence type="ECO:0000313" key="6">
    <source>
        <dbReference type="Proteomes" id="UP000318431"/>
    </source>
</evidence>
<dbReference type="AlphaFoldDB" id="A0A562QZU4"/>
<dbReference type="InterPro" id="IPR036249">
    <property type="entry name" value="Thioredoxin-like_sf"/>
</dbReference>
<dbReference type="InterPro" id="IPR004045">
    <property type="entry name" value="Glutathione_S-Trfase_N"/>
</dbReference>
<dbReference type="FunFam" id="3.40.30.10:FF:000039">
    <property type="entry name" value="Glutathione S-transferase domain"/>
    <property type="match status" value="1"/>
</dbReference>
<dbReference type="Pfam" id="PF13409">
    <property type="entry name" value="GST_N_2"/>
    <property type="match status" value="1"/>
</dbReference>
<accession>A0A562QZU4</accession>
<dbReference type="InterPro" id="IPR040079">
    <property type="entry name" value="Glutathione_S-Trfase"/>
</dbReference>
<organism evidence="5 6">
    <name type="scientific">Pseudoduganella lurida</name>
    <dbReference type="NCBI Taxonomy" id="1036180"/>
    <lineage>
        <taxon>Bacteria</taxon>
        <taxon>Pseudomonadati</taxon>
        <taxon>Pseudomonadota</taxon>
        <taxon>Betaproteobacteria</taxon>
        <taxon>Burkholderiales</taxon>
        <taxon>Oxalobacteraceae</taxon>
        <taxon>Telluria group</taxon>
        <taxon>Pseudoduganella</taxon>
    </lineage>
</organism>
<evidence type="ECO:0000256" key="2">
    <source>
        <dbReference type="ARBA" id="ARBA00022679"/>
    </source>
</evidence>
<keyword evidence="6" id="KW-1185">Reference proteome</keyword>
<evidence type="ECO:0000256" key="1">
    <source>
        <dbReference type="ARBA" id="ARBA00007409"/>
    </source>
</evidence>
<keyword evidence="2 5" id="KW-0808">Transferase</keyword>
<dbReference type="RefSeq" id="WP_145652102.1">
    <property type="nucleotide sequence ID" value="NZ_VLLB01000010.1"/>
</dbReference>
<dbReference type="InterPro" id="IPR010987">
    <property type="entry name" value="Glutathione-S-Trfase_C-like"/>
</dbReference>
<dbReference type="Proteomes" id="UP000318431">
    <property type="component" value="Unassembled WGS sequence"/>
</dbReference>
<reference evidence="5 6" key="1">
    <citation type="journal article" date="2015" name="Stand. Genomic Sci.">
        <title>Genomic Encyclopedia of Bacterial and Archaeal Type Strains, Phase III: the genomes of soil and plant-associated and newly described type strains.</title>
        <authorList>
            <person name="Whitman W.B."/>
            <person name="Woyke T."/>
            <person name="Klenk H.P."/>
            <person name="Zhou Y."/>
            <person name="Lilburn T.G."/>
            <person name="Beck B.J."/>
            <person name="De Vos P."/>
            <person name="Vandamme P."/>
            <person name="Eisen J.A."/>
            <person name="Garrity G."/>
            <person name="Hugenholtz P."/>
            <person name="Kyrpides N.C."/>
        </authorList>
    </citation>
    <scope>NUCLEOTIDE SEQUENCE [LARGE SCALE GENOMIC DNA]</scope>
    <source>
        <strain evidence="5 6">CGMCC 1.10822</strain>
    </source>
</reference>
<dbReference type="PROSITE" id="PS50405">
    <property type="entry name" value="GST_CTER"/>
    <property type="match status" value="1"/>
</dbReference>
<dbReference type="PROSITE" id="PS50404">
    <property type="entry name" value="GST_NTER"/>
    <property type="match status" value="1"/>
</dbReference>
<dbReference type="SUPFAM" id="SSF47616">
    <property type="entry name" value="GST C-terminal domain-like"/>
    <property type="match status" value="1"/>
</dbReference>
<sequence length="203" mass="22410">MKTVLGKLVSINVRKVLWTARLLDIPVTLEPWGAGVRDPNVPEFLALNPNGQVPVLRDGDTVLWESNTICRYLAHGSALLPPDALGRARVEQWMDWQATELNNAWRPAFMTLHRGSTKFSADEVQAGVRDWNTKMALLDAQLARTGAYVAGDVPSVADVVIGVSVHRWRATPIDHADLPAVRAYMERLSLLPGYEVYCGDATP</sequence>
<dbReference type="OrthoDB" id="5958450at2"/>
<dbReference type="SFLD" id="SFLDG00358">
    <property type="entry name" value="Main_(cytGST)"/>
    <property type="match status" value="1"/>
</dbReference>
<dbReference type="SFLD" id="SFLDS00019">
    <property type="entry name" value="Glutathione_Transferase_(cytos"/>
    <property type="match status" value="1"/>
</dbReference>
<dbReference type="SFLD" id="SFLDG01150">
    <property type="entry name" value="Main.1:_Beta-like"/>
    <property type="match status" value="1"/>
</dbReference>
<dbReference type="EMBL" id="VLLB01000010">
    <property type="protein sequence ID" value="TWI61854.1"/>
    <property type="molecule type" value="Genomic_DNA"/>
</dbReference>
<comment type="caution">
    <text evidence="5">The sequence shown here is derived from an EMBL/GenBank/DDBJ whole genome shotgun (WGS) entry which is preliminary data.</text>
</comment>
<comment type="similarity">
    <text evidence="1">Belongs to the GST superfamily.</text>
</comment>
<evidence type="ECO:0000259" key="3">
    <source>
        <dbReference type="PROSITE" id="PS50404"/>
    </source>
</evidence>
<dbReference type="GO" id="GO:0016740">
    <property type="term" value="F:transferase activity"/>
    <property type="evidence" value="ECO:0007669"/>
    <property type="project" value="UniProtKB-KW"/>
</dbReference>
<dbReference type="PANTHER" id="PTHR44051:SF19">
    <property type="entry name" value="DISULFIDE-BOND OXIDOREDUCTASE YFCG"/>
    <property type="match status" value="1"/>
</dbReference>
<protein>
    <submittedName>
        <fullName evidence="5">Glutathione S-transferase</fullName>
    </submittedName>
</protein>
<evidence type="ECO:0000259" key="4">
    <source>
        <dbReference type="PROSITE" id="PS50405"/>
    </source>
</evidence>
<dbReference type="SUPFAM" id="SSF52833">
    <property type="entry name" value="Thioredoxin-like"/>
    <property type="match status" value="1"/>
</dbReference>
<name>A0A562QZU4_9BURK</name>
<gene>
    <name evidence="5" type="ORF">IP91_04453</name>
</gene>
<dbReference type="Gene3D" id="1.20.1050.10">
    <property type="match status" value="1"/>
</dbReference>